<comment type="caution">
    <text evidence="1">The sequence shown here is derived from an EMBL/GenBank/DDBJ whole genome shotgun (WGS) entry which is preliminary data.</text>
</comment>
<evidence type="ECO:0000313" key="1">
    <source>
        <dbReference type="EMBL" id="KAK2740803.1"/>
    </source>
</evidence>
<evidence type="ECO:0000313" key="2">
    <source>
        <dbReference type="Proteomes" id="UP001281614"/>
    </source>
</evidence>
<dbReference type="AlphaFoldDB" id="A0AAE0D1G2"/>
<protein>
    <submittedName>
        <fullName evidence="1">Uncharacterized protein</fullName>
    </submittedName>
</protein>
<accession>A0AAE0D1G2</accession>
<proteinExistence type="predicted"/>
<keyword evidence="2" id="KW-1185">Reference proteome</keyword>
<organism evidence="1 2">
    <name type="scientific">Colletotrichum kahawae</name>
    <name type="common">Coffee berry disease fungus</name>
    <dbReference type="NCBI Taxonomy" id="34407"/>
    <lineage>
        <taxon>Eukaryota</taxon>
        <taxon>Fungi</taxon>
        <taxon>Dikarya</taxon>
        <taxon>Ascomycota</taxon>
        <taxon>Pezizomycotina</taxon>
        <taxon>Sordariomycetes</taxon>
        <taxon>Hypocreomycetidae</taxon>
        <taxon>Glomerellales</taxon>
        <taxon>Glomerellaceae</taxon>
        <taxon>Colletotrichum</taxon>
        <taxon>Colletotrichum gloeosporioides species complex</taxon>
    </lineage>
</organism>
<gene>
    <name evidence="1" type="ORF">CKAH01_07081</name>
</gene>
<dbReference type="Proteomes" id="UP001281614">
    <property type="component" value="Unassembled WGS sequence"/>
</dbReference>
<sequence length="170" mass="18866">MATVSGSLWGKDPEMGLWLNLPPAGDLEGYYQDVTSLQRFKRGRGRYGNISCFPFKMNINGVLETFEWKTTHGKERRRCGGSWSYPAYALVRITNYSRDGGQIVAVVNHTRRAFKITFCGMGLIGVFGKRWEAMVAATGFTLWLVNSVADAERATAMMAASAYVHTSSCS</sequence>
<name>A0AAE0D1G2_COLKA</name>
<dbReference type="EMBL" id="VYYT01000345">
    <property type="protein sequence ID" value="KAK2740803.1"/>
    <property type="molecule type" value="Genomic_DNA"/>
</dbReference>
<reference evidence="1" key="1">
    <citation type="submission" date="2023-02" db="EMBL/GenBank/DDBJ databases">
        <title>Colletotrichum kahawae CIFC_Que2 genome sequencing and assembly.</title>
        <authorList>
            <person name="Baroncelli R."/>
        </authorList>
    </citation>
    <scope>NUCLEOTIDE SEQUENCE</scope>
    <source>
        <strain evidence="1">CIFC_Que2</strain>
    </source>
</reference>